<dbReference type="InterPro" id="IPR006964">
    <property type="entry name" value="NUDE_dom"/>
</dbReference>
<evidence type="ECO:0000256" key="7">
    <source>
        <dbReference type="SAM" id="MobiDB-lite"/>
    </source>
</evidence>
<dbReference type="GO" id="GO:0051642">
    <property type="term" value="P:centrosome localization"/>
    <property type="evidence" value="ECO:0007669"/>
    <property type="project" value="TreeGrafter"/>
</dbReference>
<keyword evidence="10" id="KW-1185">Reference proteome</keyword>
<evidence type="ECO:0000256" key="3">
    <source>
        <dbReference type="ARBA" id="ARBA00022490"/>
    </source>
</evidence>
<feature type="compositionally biased region" description="Polar residues" evidence="7">
    <location>
        <begin position="529"/>
        <end position="539"/>
    </location>
</feature>
<name>A0A6A6ZQP7_9PLEO</name>
<dbReference type="GO" id="GO:0047496">
    <property type="term" value="P:vesicle transport along microtubule"/>
    <property type="evidence" value="ECO:0007669"/>
    <property type="project" value="TreeGrafter"/>
</dbReference>
<comment type="subcellular location">
    <subcellularLocation>
        <location evidence="1">Cytoplasm</location>
        <location evidence="1">Cytoskeleton</location>
    </subcellularLocation>
</comment>
<feature type="region of interest" description="Disordered" evidence="7">
    <location>
        <begin position="372"/>
        <end position="597"/>
    </location>
</feature>
<feature type="region of interest" description="Disordered" evidence="7">
    <location>
        <begin position="44"/>
        <end position="65"/>
    </location>
</feature>
<dbReference type="PANTHER" id="PTHR10921">
    <property type="entry name" value="NUCLEAR DISTRIBUTION PROTEIN NUDE HOMOLOG 1"/>
    <property type="match status" value="1"/>
</dbReference>
<evidence type="ECO:0000313" key="10">
    <source>
        <dbReference type="Proteomes" id="UP000799424"/>
    </source>
</evidence>
<dbReference type="GO" id="GO:0007020">
    <property type="term" value="P:microtubule nucleation"/>
    <property type="evidence" value="ECO:0007669"/>
    <property type="project" value="TreeGrafter"/>
</dbReference>
<feature type="compositionally biased region" description="Low complexity" evidence="7">
    <location>
        <begin position="438"/>
        <end position="459"/>
    </location>
</feature>
<dbReference type="Proteomes" id="UP000799424">
    <property type="component" value="Unassembled WGS sequence"/>
</dbReference>
<dbReference type="EMBL" id="MU006233">
    <property type="protein sequence ID" value="KAF2822929.1"/>
    <property type="molecule type" value="Genomic_DNA"/>
</dbReference>
<feature type="compositionally biased region" description="Low complexity" evidence="7">
    <location>
        <begin position="505"/>
        <end position="524"/>
    </location>
</feature>
<dbReference type="OrthoDB" id="5877028at2759"/>
<dbReference type="Gene3D" id="6.10.250.1080">
    <property type="match status" value="1"/>
</dbReference>
<dbReference type="InterPro" id="IPR033494">
    <property type="entry name" value="NUDE"/>
</dbReference>
<keyword evidence="6" id="KW-0206">Cytoskeleton</keyword>
<sequence length="597" mass="65158">MAGDDAPSSPPSGGWSSVQEELAYYKAQYETLEAELQEFQASSKELEAELERDVEESEKRERKLQEKAERLGFEVEEWKAKYKQSKTEANNAQNALQKEITALRDGQRSLQMKLRDIEVQSDDFERQARHQTSSLEDVESKYNVSIERGVMMEEEMKIGEQEREGLRIETQRLRDELSDLRIEADIVQEKLRIAEATIERHHQRKVSNHLAGDSLRPRSPASEASTTATTLSSPTAASTPPHTKSDALRPEITPPSPPLSDAPLSTRPIPSTPMPRRKASVAKFDPAATPRPGMPQPRLPRHSRGPSVPAARPSMGTNGRATPSIKTTAPAPRGTRPSIGGNAPAGGLPRSGSLYQIRGLIGKMQKLEERVYSARSKLPAPTNTPPRASPRNGSALGHHIPNNVTLRSNRKRTSHASTASSRNDIPTSGVSRLSFGVPSSREPSNSRPSSRASISSQPRPESRNGVPRPESRNGLQRPESRGSTRTPMGHYSSASMSGRIQRPRSSMSGISSGHSHSQSLSMSLRDAETGSNSDGSNVATPVARRLTLEKSGIPTPSGLPRRQSAGRRTSSGFVDGGDMGPPARPRKMSTQNEEETY</sequence>
<accession>A0A6A6ZQP7</accession>
<evidence type="ECO:0000256" key="5">
    <source>
        <dbReference type="ARBA" id="ARBA00023054"/>
    </source>
</evidence>
<evidence type="ECO:0000256" key="1">
    <source>
        <dbReference type="ARBA" id="ARBA00004245"/>
    </source>
</evidence>
<dbReference type="GO" id="GO:0005874">
    <property type="term" value="C:microtubule"/>
    <property type="evidence" value="ECO:0007669"/>
    <property type="project" value="UniProtKB-KW"/>
</dbReference>
<evidence type="ECO:0000256" key="2">
    <source>
        <dbReference type="ARBA" id="ARBA00007429"/>
    </source>
</evidence>
<protein>
    <recommendedName>
        <fullName evidence="8">NUDE domain-containing protein</fullName>
    </recommendedName>
</protein>
<dbReference type="GO" id="GO:0000132">
    <property type="term" value="P:establishment of mitotic spindle orientation"/>
    <property type="evidence" value="ECO:0007669"/>
    <property type="project" value="TreeGrafter"/>
</dbReference>
<evidence type="ECO:0000256" key="4">
    <source>
        <dbReference type="ARBA" id="ARBA00022701"/>
    </source>
</evidence>
<dbReference type="GO" id="GO:0007059">
    <property type="term" value="P:chromosome segregation"/>
    <property type="evidence" value="ECO:0007669"/>
    <property type="project" value="TreeGrafter"/>
</dbReference>
<feature type="compositionally biased region" description="Low complexity" evidence="7">
    <location>
        <begin position="217"/>
        <end position="242"/>
    </location>
</feature>
<feature type="region of interest" description="Disordered" evidence="7">
    <location>
        <begin position="197"/>
        <end position="353"/>
    </location>
</feature>
<dbReference type="GO" id="GO:0008017">
    <property type="term" value="F:microtubule binding"/>
    <property type="evidence" value="ECO:0007669"/>
    <property type="project" value="InterPro"/>
</dbReference>
<keyword evidence="3" id="KW-0963">Cytoplasm</keyword>
<dbReference type="PANTHER" id="PTHR10921:SF1">
    <property type="entry name" value="NUCLEAR DISTRIBUTION PROTEIN NUDE HOMOLOG"/>
    <property type="match status" value="1"/>
</dbReference>
<gene>
    <name evidence="9" type="ORF">CC86DRAFT_448044</name>
</gene>
<organism evidence="9 10">
    <name type="scientific">Ophiobolus disseminans</name>
    <dbReference type="NCBI Taxonomy" id="1469910"/>
    <lineage>
        <taxon>Eukaryota</taxon>
        <taxon>Fungi</taxon>
        <taxon>Dikarya</taxon>
        <taxon>Ascomycota</taxon>
        <taxon>Pezizomycotina</taxon>
        <taxon>Dothideomycetes</taxon>
        <taxon>Pleosporomycetidae</taxon>
        <taxon>Pleosporales</taxon>
        <taxon>Pleosporineae</taxon>
        <taxon>Phaeosphaeriaceae</taxon>
        <taxon>Ophiobolus</taxon>
    </lineage>
</organism>
<keyword evidence="4" id="KW-0493">Microtubule</keyword>
<keyword evidence="5" id="KW-0175">Coiled coil</keyword>
<dbReference type="Pfam" id="PF04880">
    <property type="entry name" value="NUDE_C"/>
    <property type="match status" value="1"/>
</dbReference>
<reference evidence="9" key="1">
    <citation type="journal article" date="2020" name="Stud. Mycol.">
        <title>101 Dothideomycetes genomes: a test case for predicting lifestyles and emergence of pathogens.</title>
        <authorList>
            <person name="Haridas S."/>
            <person name="Albert R."/>
            <person name="Binder M."/>
            <person name="Bloem J."/>
            <person name="Labutti K."/>
            <person name="Salamov A."/>
            <person name="Andreopoulos B."/>
            <person name="Baker S."/>
            <person name="Barry K."/>
            <person name="Bills G."/>
            <person name="Bluhm B."/>
            <person name="Cannon C."/>
            <person name="Castanera R."/>
            <person name="Culley D."/>
            <person name="Daum C."/>
            <person name="Ezra D."/>
            <person name="Gonzalez J."/>
            <person name="Henrissat B."/>
            <person name="Kuo A."/>
            <person name="Liang C."/>
            <person name="Lipzen A."/>
            <person name="Lutzoni F."/>
            <person name="Magnuson J."/>
            <person name="Mondo S."/>
            <person name="Nolan M."/>
            <person name="Ohm R."/>
            <person name="Pangilinan J."/>
            <person name="Park H.-J."/>
            <person name="Ramirez L."/>
            <person name="Alfaro M."/>
            <person name="Sun H."/>
            <person name="Tritt A."/>
            <person name="Yoshinaga Y."/>
            <person name="Zwiers L.-H."/>
            <person name="Turgeon B."/>
            <person name="Goodwin S."/>
            <person name="Spatafora J."/>
            <person name="Crous P."/>
            <person name="Grigoriev I."/>
        </authorList>
    </citation>
    <scope>NUCLEOTIDE SEQUENCE</scope>
    <source>
        <strain evidence="9">CBS 113818</strain>
    </source>
</reference>
<evidence type="ECO:0000256" key="6">
    <source>
        <dbReference type="ARBA" id="ARBA00023212"/>
    </source>
</evidence>
<dbReference type="AlphaFoldDB" id="A0A6A6ZQP7"/>
<feature type="compositionally biased region" description="Polar residues" evidence="7">
    <location>
        <begin position="415"/>
        <end position="431"/>
    </location>
</feature>
<dbReference type="GO" id="GO:0005871">
    <property type="term" value="C:kinesin complex"/>
    <property type="evidence" value="ECO:0007669"/>
    <property type="project" value="TreeGrafter"/>
</dbReference>
<feature type="compositionally biased region" description="Polar residues" evidence="7">
    <location>
        <begin position="315"/>
        <end position="327"/>
    </location>
</feature>
<evidence type="ECO:0000259" key="8">
    <source>
        <dbReference type="Pfam" id="PF04880"/>
    </source>
</evidence>
<evidence type="ECO:0000313" key="9">
    <source>
        <dbReference type="EMBL" id="KAF2822929.1"/>
    </source>
</evidence>
<feature type="compositionally biased region" description="Polar residues" evidence="7">
    <location>
        <begin position="481"/>
        <end position="498"/>
    </location>
</feature>
<feature type="domain" description="NUDE" evidence="8">
    <location>
        <begin position="134"/>
        <end position="309"/>
    </location>
</feature>
<dbReference type="GO" id="GO:0000776">
    <property type="term" value="C:kinetochore"/>
    <property type="evidence" value="ECO:0007669"/>
    <property type="project" value="TreeGrafter"/>
</dbReference>
<proteinExistence type="inferred from homology"/>
<comment type="similarity">
    <text evidence="2">Belongs to the nudE family.</text>
</comment>